<comment type="pathway">
    <text evidence="1">Secondary metabolite biosynthesis; hopanoid biosynthesis.</text>
</comment>
<feature type="domain" description="Squalene cyclase N-terminal" evidence="6">
    <location>
        <begin position="23"/>
        <end position="312"/>
    </location>
</feature>
<dbReference type="InterPro" id="IPR008930">
    <property type="entry name" value="Terpenoid_cyclase/PrenylTrfase"/>
</dbReference>
<dbReference type="SUPFAM" id="SSF48239">
    <property type="entry name" value="Terpenoid cyclases/Protein prenyltransferases"/>
    <property type="match status" value="2"/>
</dbReference>
<evidence type="ECO:0000256" key="3">
    <source>
        <dbReference type="ARBA" id="ARBA00022737"/>
    </source>
</evidence>
<proteinExistence type="inferred from homology"/>
<evidence type="ECO:0000259" key="5">
    <source>
        <dbReference type="Pfam" id="PF13243"/>
    </source>
</evidence>
<protein>
    <submittedName>
        <fullName evidence="7">Squalene-hopene cyclase</fullName>
    </submittedName>
</protein>
<evidence type="ECO:0000256" key="2">
    <source>
        <dbReference type="ARBA" id="ARBA00009755"/>
    </source>
</evidence>
<sequence length="663" mass="73127">MTTSQLRQAHIAPEPQDADAALEQALEALLAHQREDGHWLYELEADATISAEYVLLVHYLGETPDSLLEARIARYLRRIQNEDGSWPLFAHGKADVSASVKAYFALKMIGDPVDAEHMVRARKSILAQGGAEASNVFTRTLLALFGVMPWKTVPMMPVELMLLPIWFPIHVSKVSYWSRTVLVPLLVLNSLRPQARNPRGVGIDELFGRPRGLMRLPRKAPHQQASWFYFFSGVDFMLRVCEPLIPNALRKRAVARAEEFVRERLNGESGLGAIFPAMVNAVLMLDVLGVPRDDPAMLSARKSIDHLLVVRDDEAYCQPCHSPVWDTALACHALLEVGGTRATSAAARGLAWLRPLQVLDLYGDWAVRRPQLRPGGWAFQYANAHYPDVDDTAVVVMALHRAAETLDGKLRVAGEAIPVDEGLARAVEWVEGMQSSNGGWGAFEPDSTHFHLNHIPFADHGALLDPPTVDVSARCLSMLAQLEGGVKGAKAQAALDYILAEQEANGSWFGRWGTNYIYGTWSALCGLNAAGLPAQAPAMRSAAAWLISIQNEDGGWGESGDSYRLDYSGHMAAPSTPSQTAWALLGLMAAGETGHEAVARGIDYLIRTQQADGNWEEEYFTAVGFPRVFYLKYHGYSRYFPLWALARYCNLRQDASDVTAWGM</sequence>
<dbReference type="GO" id="GO:0016866">
    <property type="term" value="F:intramolecular transferase activity"/>
    <property type="evidence" value="ECO:0007669"/>
    <property type="project" value="InterPro"/>
</dbReference>
<accession>A0A916V0I2</accession>
<dbReference type="NCBIfam" id="TIGR01787">
    <property type="entry name" value="squalene_cyclas"/>
    <property type="match status" value="1"/>
</dbReference>
<dbReference type="GO" id="GO:0016104">
    <property type="term" value="P:triterpenoid biosynthetic process"/>
    <property type="evidence" value="ECO:0007669"/>
    <property type="project" value="InterPro"/>
</dbReference>
<dbReference type="RefSeq" id="WP_229751376.1">
    <property type="nucleotide sequence ID" value="NZ_BMED01000008.1"/>
</dbReference>
<gene>
    <name evidence="7" type="primary">shc</name>
    <name evidence="7" type="ORF">GCM10011396_53420</name>
</gene>
<dbReference type="SFLD" id="SFLDG01016">
    <property type="entry name" value="Prenyltransferase_Like_2"/>
    <property type="match status" value="1"/>
</dbReference>
<dbReference type="EMBL" id="BMED01000008">
    <property type="protein sequence ID" value="GGC99194.1"/>
    <property type="molecule type" value="Genomic_DNA"/>
</dbReference>
<dbReference type="Gene3D" id="1.50.10.20">
    <property type="match status" value="2"/>
</dbReference>
<dbReference type="GO" id="GO:0005811">
    <property type="term" value="C:lipid droplet"/>
    <property type="evidence" value="ECO:0007669"/>
    <property type="project" value="InterPro"/>
</dbReference>
<comment type="caution">
    <text evidence="7">The sequence shown here is derived from an EMBL/GenBank/DDBJ whole genome shotgun (WGS) entry which is preliminary data.</text>
</comment>
<evidence type="ECO:0000313" key="8">
    <source>
        <dbReference type="Proteomes" id="UP000637423"/>
    </source>
</evidence>
<organism evidence="7 8">
    <name type="scientific">Undibacterium terreum</name>
    <dbReference type="NCBI Taxonomy" id="1224302"/>
    <lineage>
        <taxon>Bacteria</taxon>
        <taxon>Pseudomonadati</taxon>
        <taxon>Pseudomonadota</taxon>
        <taxon>Betaproteobacteria</taxon>
        <taxon>Burkholderiales</taxon>
        <taxon>Oxalobacteraceae</taxon>
        <taxon>Undibacterium</taxon>
    </lineage>
</organism>
<reference evidence="7" key="1">
    <citation type="journal article" date="2014" name="Int. J. Syst. Evol. Microbiol.">
        <title>Complete genome sequence of Corynebacterium casei LMG S-19264T (=DSM 44701T), isolated from a smear-ripened cheese.</title>
        <authorList>
            <consortium name="US DOE Joint Genome Institute (JGI-PGF)"/>
            <person name="Walter F."/>
            <person name="Albersmeier A."/>
            <person name="Kalinowski J."/>
            <person name="Ruckert C."/>
        </authorList>
    </citation>
    <scope>NUCLEOTIDE SEQUENCE</scope>
    <source>
        <strain evidence="7">CGMCC 1.10998</strain>
    </source>
</reference>
<feature type="domain" description="Squalene cyclase C-terminal" evidence="5">
    <location>
        <begin position="322"/>
        <end position="649"/>
    </location>
</feature>
<dbReference type="InterPro" id="IPR018333">
    <property type="entry name" value="Squalene_cyclase"/>
</dbReference>
<dbReference type="NCBIfam" id="TIGR01507">
    <property type="entry name" value="hopene_cyclase"/>
    <property type="match status" value="1"/>
</dbReference>
<dbReference type="PANTHER" id="PTHR11764">
    <property type="entry name" value="TERPENE CYCLASE/MUTASE FAMILY MEMBER"/>
    <property type="match status" value="1"/>
</dbReference>
<dbReference type="InterPro" id="IPR032697">
    <property type="entry name" value="SQ_cyclase_N"/>
</dbReference>
<dbReference type="PANTHER" id="PTHR11764:SF20">
    <property type="entry name" value="LANOSTEROL SYNTHASE"/>
    <property type="match status" value="1"/>
</dbReference>
<name>A0A916V0I2_9BURK</name>
<dbReference type="InterPro" id="IPR006400">
    <property type="entry name" value="Hopene-cyclase"/>
</dbReference>
<keyword evidence="4" id="KW-0413">Isomerase</keyword>
<dbReference type="Pfam" id="PF13243">
    <property type="entry name" value="SQHop_cyclase_C"/>
    <property type="match status" value="1"/>
</dbReference>
<reference evidence="7" key="2">
    <citation type="submission" date="2020-09" db="EMBL/GenBank/DDBJ databases">
        <authorList>
            <person name="Sun Q."/>
            <person name="Zhou Y."/>
        </authorList>
    </citation>
    <scope>NUCLEOTIDE SEQUENCE</scope>
    <source>
        <strain evidence="7">CGMCC 1.10998</strain>
    </source>
</reference>
<dbReference type="CDD" id="cd02892">
    <property type="entry name" value="SQCY_1"/>
    <property type="match status" value="1"/>
</dbReference>
<evidence type="ECO:0000256" key="4">
    <source>
        <dbReference type="ARBA" id="ARBA00023235"/>
    </source>
</evidence>
<dbReference type="AlphaFoldDB" id="A0A916V0I2"/>
<dbReference type="Proteomes" id="UP000637423">
    <property type="component" value="Unassembled WGS sequence"/>
</dbReference>
<evidence type="ECO:0000256" key="1">
    <source>
        <dbReference type="ARBA" id="ARBA00004999"/>
    </source>
</evidence>
<evidence type="ECO:0000259" key="6">
    <source>
        <dbReference type="Pfam" id="PF13249"/>
    </source>
</evidence>
<keyword evidence="8" id="KW-1185">Reference proteome</keyword>
<keyword evidence="3" id="KW-0677">Repeat</keyword>
<comment type="similarity">
    <text evidence="2">Belongs to the terpene cyclase/mutase family.</text>
</comment>
<dbReference type="InterPro" id="IPR032696">
    <property type="entry name" value="SQ_cyclase_C"/>
</dbReference>
<dbReference type="Pfam" id="PF13249">
    <property type="entry name" value="SQHop_cyclase_N"/>
    <property type="match status" value="1"/>
</dbReference>
<evidence type="ECO:0000313" key="7">
    <source>
        <dbReference type="EMBL" id="GGC99194.1"/>
    </source>
</evidence>